<sequence length="245" mass="26089">MTIEECIEAYISLSSSVFEKSHRVTIKGKLQGRFDAAELERAVKKILASRGLDENTLLKDDPDAPCKVFVCATSKETNDTVCLTGYRSPRGGVHLLNSATIWQACRATSAATTFFDPIAIGPYGEEFVDGALGVNNPVYMLWTQAQDVWGDAALRGSDQLRGSRLGCVVSIGTGVPALKPVRDDVLGIRNVHGDQQAPEVMNHCTSNISAPGIYGQIGWPKDIGGDGASSVGDATDGYGGYYGRG</sequence>
<reference evidence="6" key="2">
    <citation type="submission" date="2023-06" db="EMBL/GenBank/DDBJ databases">
        <authorList>
            <consortium name="Lawrence Berkeley National Laboratory"/>
            <person name="Mondo S.J."/>
            <person name="Hensen N."/>
            <person name="Bonometti L."/>
            <person name="Westerberg I."/>
            <person name="Brannstrom I.O."/>
            <person name="Guillou S."/>
            <person name="Cros-Aarteil S."/>
            <person name="Calhoun S."/>
            <person name="Haridas S."/>
            <person name="Kuo A."/>
            <person name="Pangilinan J."/>
            <person name="Riley R."/>
            <person name="Labutti K."/>
            <person name="Andreopoulos B."/>
            <person name="Lipzen A."/>
            <person name="Chen C."/>
            <person name="Yanf M."/>
            <person name="Daum C."/>
            <person name="Ng V."/>
            <person name="Clum A."/>
            <person name="Steindorff A."/>
            <person name="Ohm R."/>
            <person name="Martin F."/>
            <person name="Silar P."/>
            <person name="Natvig D."/>
            <person name="Lalanne C."/>
            <person name="Gautier V."/>
            <person name="Ament-Velasquez S.L."/>
            <person name="Kruys A."/>
            <person name="Hutchinson M.I."/>
            <person name="Powell A.J."/>
            <person name="Barry K."/>
            <person name="Miller A.N."/>
            <person name="Grigoriev I.V."/>
            <person name="Debuchy R."/>
            <person name="Gladieux P."/>
            <person name="Thoren M.H."/>
            <person name="Johannesson H."/>
        </authorList>
    </citation>
    <scope>NUCLEOTIDE SEQUENCE</scope>
    <source>
        <strain evidence="6">PSN324</strain>
    </source>
</reference>
<dbReference type="InterPro" id="IPR016035">
    <property type="entry name" value="Acyl_Trfase/lysoPLipase"/>
</dbReference>
<dbReference type="GO" id="GO:0047499">
    <property type="term" value="F:calcium-independent phospholipase A2 activity"/>
    <property type="evidence" value="ECO:0007669"/>
    <property type="project" value="TreeGrafter"/>
</dbReference>
<evidence type="ECO:0000313" key="6">
    <source>
        <dbReference type="EMBL" id="KAK4466269.1"/>
    </source>
</evidence>
<dbReference type="Proteomes" id="UP001321749">
    <property type="component" value="Unassembled WGS sequence"/>
</dbReference>
<keyword evidence="2" id="KW-0442">Lipid degradation</keyword>
<protein>
    <submittedName>
        <fullName evidence="6">Phospholipase</fullName>
    </submittedName>
</protein>
<evidence type="ECO:0000256" key="4">
    <source>
        <dbReference type="PROSITE-ProRule" id="PRU01161"/>
    </source>
</evidence>
<keyword evidence="3" id="KW-0443">Lipid metabolism</keyword>
<evidence type="ECO:0000256" key="1">
    <source>
        <dbReference type="ARBA" id="ARBA00022801"/>
    </source>
</evidence>
<evidence type="ECO:0000256" key="3">
    <source>
        <dbReference type="ARBA" id="ARBA00023098"/>
    </source>
</evidence>
<proteinExistence type="predicted"/>
<organism evidence="6 7">
    <name type="scientific">Cladorrhinum samala</name>
    <dbReference type="NCBI Taxonomy" id="585594"/>
    <lineage>
        <taxon>Eukaryota</taxon>
        <taxon>Fungi</taxon>
        <taxon>Dikarya</taxon>
        <taxon>Ascomycota</taxon>
        <taxon>Pezizomycotina</taxon>
        <taxon>Sordariomycetes</taxon>
        <taxon>Sordariomycetidae</taxon>
        <taxon>Sordariales</taxon>
        <taxon>Podosporaceae</taxon>
        <taxon>Cladorrhinum</taxon>
    </lineage>
</organism>
<feature type="domain" description="PNPLA" evidence="5">
    <location>
        <begin position="1"/>
        <end position="142"/>
    </location>
</feature>
<dbReference type="GO" id="GO:0016042">
    <property type="term" value="P:lipid catabolic process"/>
    <property type="evidence" value="ECO:0007669"/>
    <property type="project" value="UniProtKB-KW"/>
</dbReference>
<dbReference type="Pfam" id="PF01734">
    <property type="entry name" value="Patatin"/>
    <property type="match status" value="1"/>
</dbReference>
<gene>
    <name evidence="6" type="ORF">QBC42DRAFT_90900</name>
</gene>
<evidence type="ECO:0000256" key="2">
    <source>
        <dbReference type="ARBA" id="ARBA00022963"/>
    </source>
</evidence>
<dbReference type="SUPFAM" id="SSF52151">
    <property type="entry name" value="FabD/lysophospholipase-like"/>
    <property type="match status" value="1"/>
</dbReference>
<reference evidence="6" key="1">
    <citation type="journal article" date="2023" name="Mol. Phylogenet. Evol.">
        <title>Genome-scale phylogeny and comparative genomics of the fungal order Sordariales.</title>
        <authorList>
            <person name="Hensen N."/>
            <person name="Bonometti L."/>
            <person name="Westerberg I."/>
            <person name="Brannstrom I.O."/>
            <person name="Guillou S."/>
            <person name="Cros-Aarteil S."/>
            <person name="Calhoun S."/>
            <person name="Haridas S."/>
            <person name="Kuo A."/>
            <person name="Mondo S."/>
            <person name="Pangilinan J."/>
            <person name="Riley R."/>
            <person name="LaButti K."/>
            <person name="Andreopoulos B."/>
            <person name="Lipzen A."/>
            <person name="Chen C."/>
            <person name="Yan M."/>
            <person name="Daum C."/>
            <person name="Ng V."/>
            <person name="Clum A."/>
            <person name="Steindorff A."/>
            <person name="Ohm R.A."/>
            <person name="Martin F."/>
            <person name="Silar P."/>
            <person name="Natvig D.O."/>
            <person name="Lalanne C."/>
            <person name="Gautier V."/>
            <person name="Ament-Velasquez S.L."/>
            <person name="Kruys A."/>
            <person name="Hutchinson M.I."/>
            <person name="Powell A.J."/>
            <person name="Barry K."/>
            <person name="Miller A.N."/>
            <person name="Grigoriev I.V."/>
            <person name="Debuchy R."/>
            <person name="Gladieux P."/>
            <person name="Hiltunen Thoren M."/>
            <person name="Johannesson H."/>
        </authorList>
    </citation>
    <scope>NUCLEOTIDE SEQUENCE</scope>
    <source>
        <strain evidence="6">PSN324</strain>
    </source>
</reference>
<accession>A0AAV9I3E3</accession>
<dbReference type="GO" id="GO:0019369">
    <property type="term" value="P:arachidonate metabolic process"/>
    <property type="evidence" value="ECO:0007669"/>
    <property type="project" value="TreeGrafter"/>
</dbReference>
<dbReference type="PANTHER" id="PTHR24185:SF1">
    <property type="entry name" value="CALCIUM-INDEPENDENT PHOSPHOLIPASE A2-GAMMA"/>
    <property type="match status" value="1"/>
</dbReference>
<dbReference type="EMBL" id="MU864933">
    <property type="protein sequence ID" value="KAK4466269.1"/>
    <property type="molecule type" value="Genomic_DNA"/>
</dbReference>
<comment type="caution">
    <text evidence="4">Lacks conserved residue(s) required for the propagation of feature annotation.</text>
</comment>
<dbReference type="GO" id="GO:0046486">
    <property type="term" value="P:glycerolipid metabolic process"/>
    <property type="evidence" value="ECO:0007669"/>
    <property type="project" value="UniProtKB-ARBA"/>
</dbReference>
<name>A0AAV9I3E3_9PEZI</name>
<dbReference type="PANTHER" id="PTHR24185">
    <property type="entry name" value="CALCIUM-INDEPENDENT PHOSPHOLIPASE A2-GAMMA"/>
    <property type="match status" value="1"/>
</dbReference>
<dbReference type="GO" id="GO:0016020">
    <property type="term" value="C:membrane"/>
    <property type="evidence" value="ECO:0007669"/>
    <property type="project" value="TreeGrafter"/>
</dbReference>
<evidence type="ECO:0000313" key="7">
    <source>
        <dbReference type="Proteomes" id="UP001321749"/>
    </source>
</evidence>
<dbReference type="AlphaFoldDB" id="A0AAV9I3E3"/>
<dbReference type="PROSITE" id="PS51635">
    <property type="entry name" value="PNPLA"/>
    <property type="match status" value="1"/>
</dbReference>
<keyword evidence="7" id="KW-1185">Reference proteome</keyword>
<feature type="short sequence motif" description="DGA/G" evidence="4">
    <location>
        <begin position="129"/>
        <end position="131"/>
    </location>
</feature>
<dbReference type="InterPro" id="IPR002641">
    <property type="entry name" value="PNPLA_dom"/>
</dbReference>
<comment type="caution">
    <text evidence="6">The sequence shown here is derived from an EMBL/GenBank/DDBJ whole genome shotgun (WGS) entry which is preliminary data.</text>
</comment>
<dbReference type="Gene3D" id="3.40.1090.10">
    <property type="entry name" value="Cytosolic phospholipase A2 catalytic domain"/>
    <property type="match status" value="1"/>
</dbReference>
<evidence type="ECO:0000259" key="5">
    <source>
        <dbReference type="PROSITE" id="PS51635"/>
    </source>
</evidence>
<keyword evidence="1" id="KW-0378">Hydrolase</keyword>